<sequence>TPSPTPTVDPRSRVELLERNLRYVQQQHEITLSDLHNEINRLQQENRDLHFRMADIRPSSSSTNKQHKTETVPNLQQLADLSLNEPNLGM</sequence>
<evidence type="ECO:0000313" key="5">
    <source>
        <dbReference type="EMBL" id="CAF1685574.1"/>
    </source>
</evidence>
<evidence type="ECO:0000256" key="3">
    <source>
        <dbReference type="SAM" id="MobiDB-lite"/>
    </source>
</evidence>
<dbReference type="PANTHER" id="PTHR14882:SF5">
    <property type="entry name" value="COILED-COIL DOMAIN CONTAINING 74A"/>
    <property type="match status" value="1"/>
</dbReference>
<feature type="region of interest" description="Disordered" evidence="3">
    <location>
        <begin position="57"/>
        <end position="90"/>
    </location>
</feature>
<dbReference type="Proteomes" id="UP000681722">
    <property type="component" value="Unassembled WGS sequence"/>
</dbReference>
<evidence type="ECO:0000256" key="1">
    <source>
        <dbReference type="ARBA" id="ARBA00023054"/>
    </source>
</evidence>
<dbReference type="OrthoDB" id="2155209at2759"/>
<evidence type="ECO:0000313" key="6">
    <source>
        <dbReference type="EMBL" id="CAF4705730.1"/>
    </source>
</evidence>
<dbReference type="EMBL" id="CAJOBC010164549">
    <property type="protein sequence ID" value="CAF4705730.1"/>
    <property type="molecule type" value="Genomic_DNA"/>
</dbReference>
<keyword evidence="1 2" id="KW-0175">Coiled coil</keyword>
<feature type="domain" description="CCDC92/74 N-terminal" evidence="4">
    <location>
        <begin position="12"/>
        <end position="54"/>
    </location>
</feature>
<feature type="coiled-coil region" evidence="2">
    <location>
        <begin position="25"/>
        <end position="52"/>
    </location>
</feature>
<gene>
    <name evidence="5" type="ORF">GPM918_LOCUS46721</name>
    <name evidence="6" type="ORF">SRO942_LOCUS51487</name>
</gene>
<dbReference type="EMBL" id="CAJNOQ010070441">
    <property type="protein sequence ID" value="CAF1685574.1"/>
    <property type="molecule type" value="Genomic_DNA"/>
</dbReference>
<protein>
    <recommendedName>
        <fullName evidence="4">CCDC92/74 N-terminal domain-containing protein</fullName>
    </recommendedName>
</protein>
<dbReference type="AlphaFoldDB" id="A0A816HCJ6"/>
<evidence type="ECO:0000256" key="2">
    <source>
        <dbReference type="SAM" id="Coils"/>
    </source>
</evidence>
<dbReference type="Proteomes" id="UP000663829">
    <property type="component" value="Unassembled WGS sequence"/>
</dbReference>
<dbReference type="InterPro" id="IPR040370">
    <property type="entry name" value="CCDC74A/CCDC74B/CCDC92"/>
</dbReference>
<proteinExistence type="predicted"/>
<organism evidence="5 7">
    <name type="scientific">Didymodactylos carnosus</name>
    <dbReference type="NCBI Taxonomy" id="1234261"/>
    <lineage>
        <taxon>Eukaryota</taxon>
        <taxon>Metazoa</taxon>
        <taxon>Spiralia</taxon>
        <taxon>Gnathifera</taxon>
        <taxon>Rotifera</taxon>
        <taxon>Eurotatoria</taxon>
        <taxon>Bdelloidea</taxon>
        <taxon>Philodinida</taxon>
        <taxon>Philodinidae</taxon>
        <taxon>Didymodactylos</taxon>
    </lineage>
</organism>
<evidence type="ECO:0000313" key="7">
    <source>
        <dbReference type="Proteomes" id="UP000663829"/>
    </source>
</evidence>
<feature type="non-terminal residue" evidence="5">
    <location>
        <position position="90"/>
    </location>
</feature>
<dbReference type="PANTHER" id="PTHR14882">
    <property type="entry name" value="COILED-COIL DOMAIN-CONTAINING 74A"/>
    <property type="match status" value="1"/>
</dbReference>
<dbReference type="Pfam" id="PF14916">
    <property type="entry name" value="CCDC92"/>
    <property type="match status" value="1"/>
</dbReference>
<name>A0A816HCJ6_9BILA</name>
<evidence type="ECO:0000259" key="4">
    <source>
        <dbReference type="Pfam" id="PF14916"/>
    </source>
</evidence>
<dbReference type="InterPro" id="IPR039496">
    <property type="entry name" value="CCDC92/74_N"/>
</dbReference>
<comment type="caution">
    <text evidence="5">The sequence shown here is derived from an EMBL/GenBank/DDBJ whole genome shotgun (WGS) entry which is preliminary data.</text>
</comment>
<feature type="non-terminal residue" evidence="5">
    <location>
        <position position="1"/>
    </location>
</feature>
<keyword evidence="7" id="KW-1185">Reference proteome</keyword>
<reference evidence="5" key="1">
    <citation type="submission" date="2021-02" db="EMBL/GenBank/DDBJ databases">
        <authorList>
            <person name="Nowell W R."/>
        </authorList>
    </citation>
    <scope>NUCLEOTIDE SEQUENCE</scope>
</reference>
<accession>A0A816HCJ6</accession>